<dbReference type="InterPro" id="IPR029016">
    <property type="entry name" value="GAF-like_dom_sf"/>
</dbReference>
<dbReference type="Proteomes" id="UP001589733">
    <property type="component" value="Unassembled WGS sequence"/>
</dbReference>
<gene>
    <name evidence="4" type="ORF">ACFFLM_21105</name>
</gene>
<dbReference type="Pfam" id="PF08448">
    <property type="entry name" value="PAS_4"/>
    <property type="match status" value="2"/>
</dbReference>
<evidence type="ECO:0000259" key="2">
    <source>
        <dbReference type="PROSITE" id="PS50113"/>
    </source>
</evidence>
<feature type="domain" description="HD-GYP" evidence="3">
    <location>
        <begin position="803"/>
        <end position="987"/>
    </location>
</feature>
<dbReference type="PANTHER" id="PTHR45228:SF1">
    <property type="entry name" value="CYCLIC DI-GMP PHOSPHODIESTERASE TM_0186"/>
    <property type="match status" value="1"/>
</dbReference>
<dbReference type="SMART" id="SM00091">
    <property type="entry name" value="PAS"/>
    <property type="match status" value="5"/>
</dbReference>
<dbReference type="InterPro" id="IPR000014">
    <property type="entry name" value="PAS"/>
</dbReference>
<evidence type="ECO:0000313" key="4">
    <source>
        <dbReference type="EMBL" id="MFB9994458.1"/>
    </source>
</evidence>
<dbReference type="CDD" id="cd00077">
    <property type="entry name" value="HDc"/>
    <property type="match status" value="1"/>
</dbReference>
<feature type="domain" description="PAC" evidence="2">
    <location>
        <begin position="78"/>
        <end position="133"/>
    </location>
</feature>
<dbReference type="Pfam" id="PF13426">
    <property type="entry name" value="PAS_9"/>
    <property type="match status" value="2"/>
</dbReference>
<dbReference type="InterPro" id="IPR035965">
    <property type="entry name" value="PAS-like_dom_sf"/>
</dbReference>
<dbReference type="PANTHER" id="PTHR45228">
    <property type="entry name" value="CYCLIC DI-GMP PHOSPHODIESTERASE TM_0186-RELATED"/>
    <property type="match status" value="1"/>
</dbReference>
<dbReference type="SUPFAM" id="SSF109604">
    <property type="entry name" value="HD-domain/PDEase-like"/>
    <property type="match status" value="1"/>
</dbReference>
<dbReference type="InterPro" id="IPR001610">
    <property type="entry name" value="PAC"/>
</dbReference>
<dbReference type="InterPro" id="IPR013767">
    <property type="entry name" value="PAS_fold"/>
</dbReference>
<dbReference type="NCBIfam" id="TIGR00277">
    <property type="entry name" value="HDIG"/>
    <property type="match status" value="1"/>
</dbReference>
<dbReference type="Pfam" id="PF13185">
    <property type="entry name" value="GAF_2"/>
    <property type="match status" value="1"/>
</dbReference>
<dbReference type="PROSITE" id="PS50112">
    <property type="entry name" value="PAS"/>
    <property type="match status" value="5"/>
</dbReference>
<dbReference type="Pfam" id="PF13487">
    <property type="entry name" value="HD_5"/>
    <property type="match status" value="1"/>
</dbReference>
<comment type="caution">
    <text evidence="4">The sequence shown here is derived from an EMBL/GenBank/DDBJ whole genome shotgun (WGS) entry which is preliminary data.</text>
</comment>
<keyword evidence="5" id="KW-1185">Reference proteome</keyword>
<dbReference type="SUPFAM" id="SSF55781">
    <property type="entry name" value="GAF domain-like"/>
    <property type="match status" value="1"/>
</dbReference>
<evidence type="ECO:0000259" key="1">
    <source>
        <dbReference type="PROSITE" id="PS50112"/>
    </source>
</evidence>
<dbReference type="EMBL" id="JBHLYR010000062">
    <property type="protein sequence ID" value="MFB9994458.1"/>
    <property type="molecule type" value="Genomic_DNA"/>
</dbReference>
<organism evidence="4 5">
    <name type="scientific">Deinococcus oregonensis</name>
    <dbReference type="NCBI Taxonomy" id="1805970"/>
    <lineage>
        <taxon>Bacteria</taxon>
        <taxon>Thermotogati</taxon>
        <taxon>Deinococcota</taxon>
        <taxon>Deinococci</taxon>
        <taxon>Deinococcales</taxon>
        <taxon>Deinococcaceae</taxon>
        <taxon>Deinococcus</taxon>
    </lineage>
</organism>
<dbReference type="SUPFAM" id="SSF55785">
    <property type="entry name" value="PYP-like sensor domain (PAS domain)"/>
    <property type="match status" value="5"/>
</dbReference>
<evidence type="ECO:0000259" key="3">
    <source>
        <dbReference type="PROSITE" id="PS51832"/>
    </source>
</evidence>
<dbReference type="InterPro" id="IPR013656">
    <property type="entry name" value="PAS_4"/>
</dbReference>
<dbReference type="Gene3D" id="1.10.3210.10">
    <property type="entry name" value="Hypothetical protein af1432"/>
    <property type="match status" value="1"/>
</dbReference>
<dbReference type="PROSITE" id="PS51832">
    <property type="entry name" value="HD_GYP"/>
    <property type="match status" value="1"/>
</dbReference>
<dbReference type="InterPro" id="IPR006675">
    <property type="entry name" value="HDIG_dom"/>
</dbReference>
<feature type="domain" description="PAS" evidence="1">
    <location>
        <begin position="131"/>
        <end position="201"/>
    </location>
</feature>
<dbReference type="NCBIfam" id="TIGR00229">
    <property type="entry name" value="sensory_box"/>
    <property type="match status" value="5"/>
</dbReference>
<dbReference type="Gene3D" id="3.30.450.40">
    <property type="match status" value="1"/>
</dbReference>
<reference evidence="4 5" key="1">
    <citation type="submission" date="2024-09" db="EMBL/GenBank/DDBJ databases">
        <authorList>
            <person name="Sun Q."/>
            <person name="Mori K."/>
        </authorList>
    </citation>
    <scope>NUCLEOTIDE SEQUENCE [LARGE SCALE GENOMIC DNA]</scope>
    <source>
        <strain evidence="4 5">JCM 13503</strain>
    </source>
</reference>
<dbReference type="Pfam" id="PF00989">
    <property type="entry name" value="PAS"/>
    <property type="match status" value="1"/>
</dbReference>
<dbReference type="RefSeq" id="WP_380015304.1">
    <property type="nucleotide sequence ID" value="NZ_JBHLYR010000062.1"/>
</dbReference>
<proteinExistence type="predicted"/>
<accession>A0ABV6B3Y8</accession>
<feature type="domain" description="PAC" evidence="2">
    <location>
        <begin position="570"/>
        <end position="622"/>
    </location>
</feature>
<dbReference type="InterPro" id="IPR003018">
    <property type="entry name" value="GAF"/>
</dbReference>
<dbReference type="Gene3D" id="3.30.450.20">
    <property type="entry name" value="PAS domain"/>
    <property type="match status" value="5"/>
</dbReference>
<sequence length="987" mass="109231">MADSVGEHAALFPGLAISHYSTVIIDIQQDDQPLVYVNPAFERLTGYSADEVLGRPWHFLEGRAKEDHALLRRVLETGQPETALLQNRRKDGSLFQYELTLEPLHDQSGELAYIVGFQQDVTVREAAIQQAEQRLQITLNNLPEAFISYDQHWTITYVNAAGAAMVGRPAAHLIGQALESVFPDPHRSPLIQAAGRVMESRETEHVSTYSDVLSREVETTVYATDDGVALLLRDVTAQRRDQQELQGSQERFSKVFDASPLAIIITRLRDGQFVEANPAFYQLSGYTRDEVIGHTSEDLQLWVRSDQRADLIHILQEQQRVIDREVDFRLQSGEVRSTTLSMVPLSLMGEDCIVSLVRDVSEEKRTRQQLKISEQAACHTAAELQRTLDLSLDLITSIDAQGQFVTVNAASQRLLGYEPAELIGHSYLDFVLPDDHNDSKGVATLLREEKKLTGFQNRYLHRDGSVVWLDWTSVRLPDGLTYAVARDVTERRAATEDLAFLAAIVQASTNAIIGTSLDGTIRSWNGGAERMFGFPTTEMLGRRITELTPPELRESEAYLLAHAAQGVSPPAIETTRLTRSGTRIPVQLSIAPIVNAAGTVIGVSGIVQDISGRWEAERQVQLLNARLQRQIEHLTGLRQIDQAITSSLDLTVILGIVLDQVKVQLAADAVTVLLLDPHELTLFYAATRGFRTTAPQGRAVRLGEELAGRVALTRQPMILNHLQNIAFIADWRDLLQQEGLTAYAAVPLIAKGKTLGVIEVLREQPFDLTSDGLETLQTLAGQAAIAVDNAQLFLELERSNLELGLAYQETIEGWARALDLRDKETEGHSRRVTSLTVELCRVLGVSAADLVHVRRGALLHDIGKVGIADAILLKPGPLTAEEWVEMRQHPLYAVDLLSPIHFLQPALDIPQHHHERWDGSGSPQGLKGTSIPLTARAFAVVDVYDALTSDRPYRAAWPRDQALAHIQAEAGAHFDPGVVQAFLALHH</sequence>
<dbReference type="InterPro" id="IPR003607">
    <property type="entry name" value="HD/PDEase_dom"/>
</dbReference>
<evidence type="ECO:0000313" key="5">
    <source>
        <dbReference type="Proteomes" id="UP001589733"/>
    </source>
</evidence>
<dbReference type="InterPro" id="IPR052020">
    <property type="entry name" value="Cyclic_di-GMP/3'3'-cGAMP_PDE"/>
</dbReference>
<feature type="domain" description="PAS" evidence="1">
    <location>
        <begin position="34"/>
        <end position="76"/>
    </location>
</feature>
<feature type="domain" description="PAS" evidence="1">
    <location>
        <begin position="248"/>
        <end position="325"/>
    </location>
</feature>
<feature type="domain" description="PAS" evidence="1">
    <location>
        <begin position="497"/>
        <end position="567"/>
    </location>
</feature>
<dbReference type="InterPro" id="IPR037522">
    <property type="entry name" value="HD_GYP_dom"/>
</dbReference>
<dbReference type="SMART" id="SM00086">
    <property type="entry name" value="PAC"/>
    <property type="match status" value="4"/>
</dbReference>
<dbReference type="PROSITE" id="PS50113">
    <property type="entry name" value="PAC"/>
    <property type="match status" value="2"/>
</dbReference>
<dbReference type="InterPro" id="IPR000700">
    <property type="entry name" value="PAS-assoc_C"/>
</dbReference>
<dbReference type="SMART" id="SM00065">
    <property type="entry name" value="GAF"/>
    <property type="match status" value="1"/>
</dbReference>
<dbReference type="SMART" id="SM00471">
    <property type="entry name" value="HDc"/>
    <property type="match status" value="1"/>
</dbReference>
<dbReference type="CDD" id="cd00130">
    <property type="entry name" value="PAS"/>
    <property type="match status" value="5"/>
</dbReference>
<name>A0ABV6B3Y8_9DEIO</name>
<protein>
    <submittedName>
        <fullName evidence="4">PAS domain S-box protein</fullName>
    </submittedName>
</protein>
<feature type="domain" description="PAS" evidence="1">
    <location>
        <begin position="380"/>
        <end position="437"/>
    </location>
</feature>